<evidence type="ECO:0000313" key="2">
    <source>
        <dbReference type="Proteomes" id="UP000821845"/>
    </source>
</evidence>
<evidence type="ECO:0000313" key="1">
    <source>
        <dbReference type="EMBL" id="KAH6944747.1"/>
    </source>
</evidence>
<name>A0ACB7TB47_HYAAI</name>
<dbReference type="EMBL" id="CM023481">
    <property type="protein sequence ID" value="KAH6944747.1"/>
    <property type="molecule type" value="Genomic_DNA"/>
</dbReference>
<reference evidence="1" key="1">
    <citation type="submission" date="2020-05" db="EMBL/GenBank/DDBJ databases">
        <title>Large-scale comparative analyses of tick genomes elucidate their genetic diversity and vector capacities.</title>
        <authorList>
            <person name="Jia N."/>
            <person name="Wang J."/>
            <person name="Shi W."/>
            <person name="Du L."/>
            <person name="Sun Y."/>
            <person name="Zhan W."/>
            <person name="Jiang J."/>
            <person name="Wang Q."/>
            <person name="Zhang B."/>
            <person name="Ji P."/>
            <person name="Sakyi L.B."/>
            <person name="Cui X."/>
            <person name="Yuan T."/>
            <person name="Jiang B."/>
            <person name="Yang W."/>
            <person name="Lam T.T.-Y."/>
            <person name="Chang Q."/>
            <person name="Ding S."/>
            <person name="Wang X."/>
            <person name="Zhu J."/>
            <person name="Ruan X."/>
            <person name="Zhao L."/>
            <person name="Wei J."/>
            <person name="Que T."/>
            <person name="Du C."/>
            <person name="Cheng J."/>
            <person name="Dai P."/>
            <person name="Han X."/>
            <person name="Huang E."/>
            <person name="Gao Y."/>
            <person name="Liu J."/>
            <person name="Shao H."/>
            <person name="Ye R."/>
            <person name="Li L."/>
            <person name="Wei W."/>
            <person name="Wang X."/>
            <person name="Wang C."/>
            <person name="Yang T."/>
            <person name="Huo Q."/>
            <person name="Li W."/>
            <person name="Guo W."/>
            <person name="Chen H."/>
            <person name="Zhou L."/>
            <person name="Ni X."/>
            <person name="Tian J."/>
            <person name="Zhou Y."/>
            <person name="Sheng Y."/>
            <person name="Liu T."/>
            <person name="Pan Y."/>
            <person name="Xia L."/>
            <person name="Li J."/>
            <person name="Zhao F."/>
            <person name="Cao W."/>
        </authorList>
    </citation>
    <scope>NUCLEOTIDE SEQUENCE</scope>
    <source>
        <strain evidence="1">Hyas-2018</strain>
    </source>
</reference>
<protein>
    <submittedName>
        <fullName evidence="1">Uncharacterized protein</fullName>
    </submittedName>
</protein>
<comment type="caution">
    <text evidence="1">The sequence shown here is derived from an EMBL/GenBank/DDBJ whole genome shotgun (WGS) entry which is preliminary data.</text>
</comment>
<keyword evidence="2" id="KW-1185">Reference proteome</keyword>
<accession>A0ACB7TB47</accession>
<proteinExistence type="predicted"/>
<gene>
    <name evidence="1" type="ORF">HPB50_004773</name>
</gene>
<sequence length="484" mass="53400">MTWTLPGLVFADDLVLLAEDKAQLQHLVEIANHLPTLGLAFNPMSAVLQFSGPGRQTAKDMRARVREPQGEMWQSAMLPKATLSTFRENKTDIATEPALYNSCGGALLFEARAVASCAKPAEDHSYSLGSSGEHHKAYGLSSPEGELFKPSLASGEEHGTLSNDHTLGHSPDAFEKNYAVSDPAEEANWDMCILLYCDPCGRPYKCLDIRKALEELGHGEEIGAMGPLGSGEVWYLRLRKSKTLLSLVSAGSIRIKGRYCTVVEPRTRAIRIKVHWVPFNLPISAIRRAFLQYGIVTKVNTHKATCGTFYYLSTTRCIHLCLMEGRSLEDIPRRLPVSSNISLLVAGPYREPMCYKCRTIGHFRRECTEKRCVKCMRFCRGMCAPSGDEYEPSRDGAQVEVSLQEPKDEQVAHTVTCGSEKKGADIRETAPVAEETPTQQPREVGLDAETDNAGMADQNAPSVNVSFECECYPVLPEEPRSSPP</sequence>
<organism evidence="1 2">
    <name type="scientific">Hyalomma asiaticum</name>
    <name type="common">Tick</name>
    <dbReference type="NCBI Taxonomy" id="266040"/>
    <lineage>
        <taxon>Eukaryota</taxon>
        <taxon>Metazoa</taxon>
        <taxon>Ecdysozoa</taxon>
        <taxon>Arthropoda</taxon>
        <taxon>Chelicerata</taxon>
        <taxon>Arachnida</taxon>
        <taxon>Acari</taxon>
        <taxon>Parasitiformes</taxon>
        <taxon>Ixodida</taxon>
        <taxon>Ixodoidea</taxon>
        <taxon>Ixodidae</taxon>
        <taxon>Hyalomminae</taxon>
        <taxon>Hyalomma</taxon>
    </lineage>
</organism>
<dbReference type="Proteomes" id="UP000821845">
    <property type="component" value="Chromosome 1"/>
</dbReference>